<dbReference type="AlphaFoldDB" id="A0A7Y2H180"/>
<comment type="similarity">
    <text evidence="8">Belongs to the TRAP transporter small permease family.</text>
</comment>
<feature type="transmembrane region" description="Helical" evidence="9">
    <location>
        <begin position="94"/>
        <end position="117"/>
    </location>
</feature>
<keyword evidence="3" id="KW-1003">Cell membrane</keyword>
<name>A0A7Y2H180_UNCEI</name>
<organism evidence="11 12">
    <name type="scientific">Eiseniibacteriota bacterium</name>
    <dbReference type="NCBI Taxonomy" id="2212470"/>
    <lineage>
        <taxon>Bacteria</taxon>
        <taxon>Candidatus Eiseniibacteriota</taxon>
    </lineage>
</organism>
<keyword evidence="6 9" id="KW-1133">Transmembrane helix</keyword>
<dbReference type="PANTHER" id="PTHR35011">
    <property type="entry name" value="2,3-DIKETO-L-GULONATE TRAP TRANSPORTER SMALL PERMEASE PROTEIN YIAM"/>
    <property type="match status" value="1"/>
</dbReference>
<evidence type="ECO:0000256" key="2">
    <source>
        <dbReference type="ARBA" id="ARBA00022448"/>
    </source>
</evidence>
<feature type="transmembrane region" description="Helical" evidence="9">
    <location>
        <begin position="137"/>
        <end position="154"/>
    </location>
</feature>
<evidence type="ECO:0000256" key="9">
    <source>
        <dbReference type="SAM" id="Phobius"/>
    </source>
</evidence>
<dbReference type="InterPro" id="IPR055348">
    <property type="entry name" value="DctQ"/>
</dbReference>
<evidence type="ECO:0000256" key="4">
    <source>
        <dbReference type="ARBA" id="ARBA00022519"/>
    </source>
</evidence>
<sequence>MLLQLAKQIDRMNSAIGRFCGWLAVAMVLIGAFNALVRYVSRFGGWNLSSNAYIEMQWYLFSLIFLLGGAFTLRRNAHVRVDVLYSRLSLKARAWIDLLGTVLFLFPFCIAMLWLSWPSVRNSWKVLETSPDPGGLARYPIKTVILVAFALLLLQGISHLVHTVVALREPSMAELDAAPDELKL</sequence>
<evidence type="ECO:0000256" key="1">
    <source>
        <dbReference type="ARBA" id="ARBA00004429"/>
    </source>
</evidence>
<accession>A0A7Y2H180</accession>
<reference evidence="11 12" key="1">
    <citation type="submission" date="2020-03" db="EMBL/GenBank/DDBJ databases">
        <title>Metabolic flexibility allows generalist bacteria to become dominant in a frequently disturbed ecosystem.</title>
        <authorList>
            <person name="Chen Y.-J."/>
            <person name="Leung P.M."/>
            <person name="Bay S.K."/>
            <person name="Hugenholtz P."/>
            <person name="Kessler A.J."/>
            <person name="Shelley G."/>
            <person name="Waite D.W."/>
            <person name="Cook P.L."/>
            <person name="Greening C."/>
        </authorList>
    </citation>
    <scope>NUCLEOTIDE SEQUENCE [LARGE SCALE GENOMIC DNA]</scope>
    <source>
        <strain evidence="11">SS_bin_28</strain>
    </source>
</reference>
<proteinExistence type="inferred from homology"/>
<dbReference type="EMBL" id="JABDJR010000050">
    <property type="protein sequence ID" value="NNF05393.1"/>
    <property type="molecule type" value="Genomic_DNA"/>
</dbReference>
<feature type="transmembrane region" description="Helical" evidence="9">
    <location>
        <begin position="15"/>
        <end position="36"/>
    </location>
</feature>
<keyword evidence="2" id="KW-0813">Transport</keyword>
<evidence type="ECO:0000256" key="8">
    <source>
        <dbReference type="ARBA" id="ARBA00038436"/>
    </source>
</evidence>
<evidence type="ECO:0000256" key="3">
    <source>
        <dbReference type="ARBA" id="ARBA00022475"/>
    </source>
</evidence>
<evidence type="ECO:0000256" key="7">
    <source>
        <dbReference type="ARBA" id="ARBA00023136"/>
    </source>
</evidence>
<dbReference type="Proteomes" id="UP000547674">
    <property type="component" value="Unassembled WGS sequence"/>
</dbReference>
<gene>
    <name evidence="11" type="ORF">HKN21_01405</name>
</gene>
<dbReference type="Pfam" id="PF04290">
    <property type="entry name" value="DctQ"/>
    <property type="match status" value="1"/>
</dbReference>
<evidence type="ECO:0000259" key="10">
    <source>
        <dbReference type="Pfam" id="PF04290"/>
    </source>
</evidence>
<evidence type="ECO:0000313" key="12">
    <source>
        <dbReference type="Proteomes" id="UP000547674"/>
    </source>
</evidence>
<evidence type="ECO:0000313" key="11">
    <source>
        <dbReference type="EMBL" id="NNF05393.1"/>
    </source>
</evidence>
<keyword evidence="7 9" id="KW-0472">Membrane</keyword>
<feature type="domain" description="Tripartite ATP-independent periplasmic transporters DctQ component" evidence="10">
    <location>
        <begin position="27"/>
        <end position="163"/>
    </location>
</feature>
<comment type="caution">
    <text evidence="11">The sequence shown here is derived from an EMBL/GenBank/DDBJ whole genome shotgun (WGS) entry which is preliminary data.</text>
</comment>
<comment type="subcellular location">
    <subcellularLocation>
        <location evidence="1">Cell inner membrane</location>
        <topology evidence="1">Multi-pass membrane protein</topology>
    </subcellularLocation>
</comment>
<evidence type="ECO:0000256" key="5">
    <source>
        <dbReference type="ARBA" id="ARBA00022692"/>
    </source>
</evidence>
<feature type="transmembrane region" description="Helical" evidence="9">
    <location>
        <begin position="56"/>
        <end position="73"/>
    </location>
</feature>
<dbReference type="GO" id="GO:0005886">
    <property type="term" value="C:plasma membrane"/>
    <property type="evidence" value="ECO:0007669"/>
    <property type="project" value="UniProtKB-SubCell"/>
</dbReference>
<dbReference type="PANTHER" id="PTHR35011:SF4">
    <property type="entry name" value="SLL1102 PROTEIN"/>
    <property type="match status" value="1"/>
</dbReference>
<dbReference type="InterPro" id="IPR007387">
    <property type="entry name" value="TRAP_DctQ"/>
</dbReference>
<keyword evidence="4" id="KW-0997">Cell inner membrane</keyword>
<protein>
    <submittedName>
        <fullName evidence="11">TRAP transporter small permease subunit</fullName>
    </submittedName>
</protein>
<evidence type="ECO:0000256" key="6">
    <source>
        <dbReference type="ARBA" id="ARBA00022989"/>
    </source>
</evidence>
<keyword evidence="5 9" id="KW-0812">Transmembrane</keyword>